<sequence>MDTWKSYSLNCFKSIFTLASIEIEFFKLPNASLTLLVHAFTFKNNEYYSMVCSLTEFLVGILINML</sequence>
<protein>
    <submittedName>
        <fullName evidence="1">Uncharacterized protein</fullName>
    </submittedName>
</protein>
<dbReference type="AlphaFoldDB" id="A0A372LHQ6"/>
<comment type="caution">
    <text evidence="1">The sequence shown here is derived from an EMBL/GenBank/DDBJ whole genome shotgun (WGS) entry which is preliminary data.</text>
</comment>
<name>A0A372LHQ6_9BACI</name>
<evidence type="ECO:0000313" key="1">
    <source>
        <dbReference type="EMBL" id="RFU65823.1"/>
    </source>
</evidence>
<gene>
    <name evidence="1" type="ORF">D0466_08120</name>
</gene>
<reference evidence="1 2" key="1">
    <citation type="submission" date="2018-08" db="EMBL/GenBank/DDBJ databases">
        <title>Bacillus chawlae sp. nov., Bacillus glennii sp. nov., and Bacillus saganii sp. nov. Isolated from the Vehicle Assembly Building at Kennedy Space Center where the Viking Spacecraft were Assembled.</title>
        <authorList>
            <person name="Seuylemezian A."/>
            <person name="Vaishampayan P."/>
        </authorList>
    </citation>
    <scope>NUCLEOTIDE SEQUENCE [LARGE SCALE GENOMIC DNA]</scope>
    <source>
        <strain evidence="1 2">V44-8</strain>
    </source>
</reference>
<evidence type="ECO:0000313" key="2">
    <source>
        <dbReference type="Proteomes" id="UP000262939"/>
    </source>
</evidence>
<organism evidence="1 2">
    <name type="scientific">Peribacillus glennii</name>
    <dbReference type="NCBI Taxonomy" id="2303991"/>
    <lineage>
        <taxon>Bacteria</taxon>
        <taxon>Bacillati</taxon>
        <taxon>Bacillota</taxon>
        <taxon>Bacilli</taxon>
        <taxon>Bacillales</taxon>
        <taxon>Bacillaceae</taxon>
        <taxon>Peribacillus</taxon>
    </lineage>
</organism>
<dbReference type="EMBL" id="QVTD01000003">
    <property type="protein sequence ID" value="RFU65823.1"/>
    <property type="molecule type" value="Genomic_DNA"/>
</dbReference>
<proteinExistence type="predicted"/>
<accession>A0A372LHQ6</accession>
<dbReference type="Proteomes" id="UP000262939">
    <property type="component" value="Unassembled WGS sequence"/>
</dbReference>
<keyword evidence="2" id="KW-1185">Reference proteome</keyword>